<reference evidence="2" key="1">
    <citation type="submission" date="2020-01" db="EMBL/GenBank/DDBJ databases">
        <authorList>
            <person name="Mishra B."/>
        </authorList>
    </citation>
    <scope>NUCLEOTIDE SEQUENCE [LARGE SCALE GENOMIC DNA]</scope>
</reference>
<evidence type="ECO:0000313" key="2">
    <source>
        <dbReference type="EMBL" id="CAA7061331.1"/>
    </source>
</evidence>
<dbReference type="InterPro" id="IPR017451">
    <property type="entry name" value="F-box-assoc_interact_dom"/>
</dbReference>
<evidence type="ECO:0000313" key="3">
    <source>
        <dbReference type="Proteomes" id="UP000467841"/>
    </source>
</evidence>
<dbReference type="Pfam" id="PF08268">
    <property type="entry name" value="FBA_3"/>
    <property type="match status" value="1"/>
</dbReference>
<dbReference type="AlphaFoldDB" id="A0A6D2L400"/>
<accession>A0A6D2L400</accession>
<protein>
    <recommendedName>
        <fullName evidence="1">F-box associated beta-propeller type 3 domain-containing protein</fullName>
    </recommendedName>
</protein>
<dbReference type="OrthoDB" id="1028453at2759"/>
<name>A0A6D2L400_9BRAS</name>
<dbReference type="EMBL" id="CACVBM020001862">
    <property type="protein sequence ID" value="CAA7061331.1"/>
    <property type="molecule type" value="Genomic_DNA"/>
</dbReference>
<proteinExistence type="predicted"/>
<dbReference type="NCBIfam" id="TIGR01640">
    <property type="entry name" value="F_box_assoc_1"/>
    <property type="match status" value="1"/>
</dbReference>
<keyword evidence="3" id="KW-1185">Reference proteome</keyword>
<dbReference type="Proteomes" id="UP000467841">
    <property type="component" value="Unassembled WGS sequence"/>
</dbReference>
<evidence type="ECO:0000259" key="1">
    <source>
        <dbReference type="Pfam" id="PF08268"/>
    </source>
</evidence>
<organism evidence="2 3">
    <name type="scientific">Microthlaspi erraticum</name>
    <dbReference type="NCBI Taxonomy" id="1685480"/>
    <lineage>
        <taxon>Eukaryota</taxon>
        <taxon>Viridiplantae</taxon>
        <taxon>Streptophyta</taxon>
        <taxon>Embryophyta</taxon>
        <taxon>Tracheophyta</taxon>
        <taxon>Spermatophyta</taxon>
        <taxon>Magnoliopsida</taxon>
        <taxon>eudicotyledons</taxon>
        <taxon>Gunneridae</taxon>
        <taxon>Pentapetalae</taxon>
        <taxon>rosids</taxon>
        <taxon>malvids</taxon>
        <taxon>Brassicales</taxon>
        <taxon>Brassicaceae</taxon>
        <taxon>Coluteocarpeae</taxon>
        <taxon>Microthlaspi</taxon>
    </lineage>
</organism>
<feature type="domain" description="F-box associated beta-propeller type 3" evidence="1">
    <location>
        <begin position="46"/>
        <end position="345"/>
    </location>
</feature>
<dbReference type="PANTHER" id="PTHR31111">
    <property type="entry name" value="BNAA05G37150D PROTEIN-RELATED"/>
    <property type="match status" value="1"/>
</dbReference>
<gene>
    <name evidence="2" type="ORF">MERR_LOCUS48567</name>
</gene>
<dbReference type="PANTHER" id="PTHR31111:SF130">
    <property type="entry name" value="F-BOX ASSOCIATED UBIQUITINATION EFFECTOR FAMILY PROTEIN"/>
    <property type="match status" value="1"/>
</dbReference>
<comment type="caution">
    <text evidence="2">The sequence shown here is derived from an EMBL/GenBank/DDBJ whole genome shotgun (WGS) entry which is preliminary data.</text>
</comment>
<sequence>MIRVEDYDFIPMDLILDEIFPKLPVKSMARFRCVSKQCRSMPIRPRLLFSLKRDNGEFLIFSSPQPQQKPYEKSLVVYADFHTRISTDVHPYSYFRGLASRLIYFYFSPKPLICNPITGEYASLPELDRYRNWDSFLGFDSIDKQFKVLSVGYPYSDDRDKHRIMTLKTGKMTWRKIKCRLTHKPLGTEGICINGVLYYFLEAYRIVCFYVRSEVFKFVDANCFRVPQSTKLINYKGKLCGVELTYDDDDAVVLTMWVLENVDKQEWSKYVYTFPESEVFVYDVFVVGMTGAGEIVLSGRFTSKPFYVFYFNPERNTLQAVEVRGVGEYSEAFESDCRVHAFVDYEVDSKLEIIT</sequence>
<dbReference type="InterPro" id="IPR013187">
    <property type="entry name" value="F-box-assoc_dom_typ3"/>
</dbReference>